<evidence type="ECO:0000313" key="1">
    <source>
        <dbReference type="EMBL" id="GAA4658537.1"/>
    </source>
</evidence>
<gene>
    <name evidence="1" type="ORF">GCM10023262_02470</name>
</gene>
<comment type="caution">
    <text evidence="1">The sequence shown here is derived from an EMBL/GenBank/DDBJ whole genome shotgun (WGS) entry which is preliminary data.</text>
</comment>
<name>A0ABP8VBU2_9HYPH</name>
<dbReference type="Proteomes" id="UP001501699">
    <property type="component" value="Unassembled WGS sequence"/>
</dbReference>
<proteinExistence type="predicted"/>
<sequence length="74" mass="9165">MLIIKILRRTNEEQNNIFIILYCINDKILHNDNGYFYKKLFYRMHFQERLSYKKEIFSTSRQGIFKVLSFKTYS</sequence>
<keyword evidence="2" id="KW-1185">Reference proteome</keyword>
<organism evidence="1 2">
    <name type="scientific">Bartonella pachyuromydis</name>
    <dbReference type="NCBI Taxonomy" id="931097"/>
    <lineage>
        <taxon>Bacteria</taxon>
        <taxon>Pseudomonadati</taxon>
        <taxon>Pseudomonadota</taxon>
        <taxon>Alphaproteobacteria</taxon>
        <taxon>Hyphomicrobiales</taxon>
        <taxon>Bartonellaceae</taxon>
        <taxon>Bartonella</taxon>
    </lineage>
</organism>
<accession>A0ABP8VBU2</accession>
<evidence type="ECO:0000313" key="2">
    <source>
        <dbReference type="Proteomes" id="UP001501699"/>
    </source>
</evidence>
<reference evidence="2" key="1">
    <citation type="journal article" date="2019" name="Int. J. Syst. Evol. Microbiol.">
        <title>The Global Catalogue of Microorganisms (GCM) 10K type strain sequencing project: providing services to taxonomists for standard genome sequencing and annotation.</title>
        <authorList>
            <consortium name="The Broad Institute Genomics Platform"/>
            <consortium name="The Broad Institute Genome Sequencing Center for Infectious Disease"/>
            <person name="Wu L."/>
            <person name="Ma J."/>
        </authorList>
    </citation>
    <scope>NUCLEOTIDE SEQUENCE [LARGE SCALE GENOMIC DNA]</scope>
    <source>
        <strain evidence="2">JCM 17714</strain>
    </source>
</reference>
<dbReference type="EMBL" id="BAABJA010000001">
    <property type="protein sequence ID" value="GAA4658537.1"/>
    <property type="molecule type" value="Genomic_DNA"/>
</dbReference>
<protein>
    <submittedName>
        <fullName evidence="1">Uncharacterized protein</fullName>
    </submittedName>
</protein>